<keyword evidence="5" id="KW-0169">Cobalamin biosynthesis</keyword>
<dbReference type="InterPro" id="IPR015422">
    <property type="entry name" value="PyrdxlP-dep_Trfase_small"/>
</dbReference>
<keyword evidence="7 11" id="KW-0456">Lyase</keyword>
<dbReference type="Gene3D" id="3.90.1150.10">
    <property type="entry name" value="Aspartate Aminotransferase, domain 1"/>
    <property type="match status" value="1"/>
</dbReference>
<dbReference type="Gene3D" id="3.40.640.10">
    <property type="entry name" value="Type I PLP-dependent aspartate aminotransferase-like (Major domain)"/>
    <property type="match status" value="1"/>
</dbReference>
<evidence type="ECO:0000256" key="5">
    <source>
        <dbReference type="ARBA" id="ARBA00022573"/>
    </source>
</evidence>
<dbReference type="Proteomes" id="UP000287023">
    <property type="component" value="Unassembled WGS sequence"/>
</dbReference>
<evidence type="ECO:0000256" key="6">
    <source>
        <dbReference type="ARBA" id="ARBA00022898"/>
    </source>
</evidence>
<dbReference type="AlphaFoldDB" id="A0A433KML4"/>
<comment type="cofactor">
    <cofactor evidence="1">
        <name>pyridoxal 5'-phosphate</name>
        <dbReference type="ChEBI" id="CHEBI:597326"/>
    </cofactor>
</comment>
<comment type="pathway">
    <text evidence="3">Cofactor biosynthesis; adenosylcobalamin biosynthesis.</text>
</comment>
<proteinExistence type="predicted"/>
<feature type="domain" description="Aminotransferase class I/classII large" evidence="10">
    <location>
        <begin position="31"/>
        <end position="361"/>
    </location>
</feature>
<dbReference type="GO" id="GO:0048472">
    <property type="term" value="F:threonine-phosphate decarboxylase activity"/>
    <property type="evidence" value="ECO:0007669"/>
    <property type="project" value="UniProtKB-EC"/>
</dbReference>
<dbReference type="SUPFAM" id="SSF53383">
    <property type="entry name" value="PLP-dependent transferases"/>
    <property type="match status" value="1"/>
</dbReference>
<organism evidence="11 12">
    <name type="scientific">Vreelandella nanhaiensis</name>
    <dbReference type="NCBI Taxonomy" id="1258546"/>
    <lineage>
        <taxon>Bacteria</taxon>
        <taxon>Pseudomonadati</taxon>
        <taxon>Pseudomonadota</taxon>
        <taxon>Gammaproteobacteria</taxon>
        <taxon>Oceanospirillales</taxon>
        <taxon>Halomonadaceae</taxon>
        <taxon>Vreelandella</taxon>
    </lineage>
</organism>
<dbReference type="OrthoDB" id="9813612at2"/>
<comment type="catalytic activity">
    <reaction evidence="9">
        <text>O-phospho-L-threonine + H(+) = (R)-1-aminopropan-2-yl phosphate + CO2</text>
        <dbReference type="Rhea" id="RHEA:11492"/>
        <dbReference type="ChEBI" id="CHEBI:15378"/>
        <dbReference type="ChEBI" id="CHEBI:16526"/>
        <dbReference type="ChEBI" id="CHEBI:58563"/>
        <dbReference type="ChEBI" id="CHEBI:58675"/>
        <dbReference type="EC" id="4.1.1.81"/>
    </reaction>
</comment>
<dbReference type="CDD" id="cd00609">
    <property type="entry name" value="AAT_like"/>
    <property type="match status" value="1"/>
</dbReference>
<evidence type="ECO:0000256" key="3">
    <source>
        <dbReference type="ARBA" id="ARBA00004953"/>
    </source>
</evidence>
<dbReference type="InterPro" id="IPR015424">
    <property type="entry name" value="PyrdxlP-dep_Trfase"/>
</dbReference>
<name>A0A433KML4_9GAMM</name>
<evidence type="ECO:0000313" key="12">
    <source>
        <dbReference type="Proteomes" id="UP000287023"/>
    </source>
</evidence>
<evidence type="ECO:0000259" key="10">
    <source>
        <dbReference type="Pfam" id="PF00155"/>
    </source>
</evidence>
<keyword evidence="6" id="KW-0663">Pyridoxal phosphate</keyword>
<comment type="function">
    <text evidence="2">Decarboxylates L-threonine-O-3-phosphate to yield (R)-1-amino-2-propanol O-2-phosphate, the precursor for the linkage between the nucleotide loop and the corrin ring in cobalamin.</text>
</comment>
<dbReference type="InterPro" id="IPR015421">
    <property type="entry name" value="PyrdxlP-dep_Trfase_major"/>
</dbReference>
<dbReference type="GO" id="GO:0009236">
    <property type="term" value="P:cobalamin biosynthetic process"/>
    <property type="evidence" value="ECO:0007669"/>
    <property type="project" value="UniProtKB-UniPathway"/>
</dbReference>
<dbReference type="EC" id="4.1.1.81" evidence="4"/>
<dbReference type="GO" id="GO:0030170">
    <property type="term" value="F:pyridoxal phosphate binding"/>
    <property type="evidence" value="ECO:0007669"/>
    <property type="project" value="InterPro"/>
</dbReference>
<keyword evidence="12" id="KW-1185">Reference proteome</keyword>
<protein>
    <recommendedName>
        <fullName evidence="4">threonine-phosphate decarboxylase</fullName>
        <ecNumber evidence="4">4.1.1.81</ecNumber>
    </recommendedName>
    <alternativeName>
        <fullName evidence="8">L-threonine-O-3-phosphate decarboxylase</fullName>
    </alternativeName>
</protein>
<dbReference type="NCBIfam" id="TIGR01140">
    <property type="entry name" value="L_thr_O3P_dcar"/>
    <property type="match status" value="1"/>
</dbReference>
<dbReference type="PANTHER" id="PTHR42885:SF1">
    <property type="entry name" value="THREONINE-PHOSPHATE DECARBOXYLASE"/>
    <property type="match status" value="1"/>
</dbReference>
<dbReference type="UniPathway" id="UPA00148"/>
<evidence type="ECO:0000256" key="7">
    <source>
        <dbReference type="ARBA" id="ARBA00023239"/>
    </source>
</evidence>
<accession>A0A433KML4</accession>
<sequence>MLSTPSWPSHGGQSAALLQRFGLPPDYPLEDFSANLNPLGPPEWVAEALSSQLLALKHYPAPDYGAAREAIAAYHRVAVEQVLLTNGGAEAIFLAASLHAGQKAGVLAPSFGEYARACHAYQMPVTSITLPAPAFALDLDAFVAALEGIDVVFLCRPNNPTATLISFDDMQALLARTAAINCRVVVDEAFIDMTVGRGEAASLTPLLVDHPHMLLLRSMTKFFTLPGLRLGYVLASAPLIRSLGARQPPWSVNQMAAELVAPLLADQAFAERTRTWLEIEHPRMAIALRAKGLEVVPSTTNFFLVRPNNALREGGLDSNVLFERLLQRGMLVRHTQNFSGLDGGWLRIALRDAQANHRLLKVFNDCLC</sequence>
<evidence type="ECO:0000313" key="11">
    <source>
        <dbReference type="EMBL" id="RUR30761.1"/>
    </source>
</evidence>
<dbReference type="InterPro" id="IPR005860">
    <property type="entry name" value="CobD"/>
</dbReference>
<dbReference type="Pfam" id="PF00155">
    <property type="entry name" value="Aminotran_1_2"/>
    <property type="match status" value="1"/>
</dbReference>
<dbReference type="PANTHER" id="PTHR42885">
    <property type="entry name" value="HISTIDINOL-PHOSPHATE AMINOTRANSFERASE-RELATED"/>
    <property type="match status" value="1"/>
</dbReference>
<evidence type="ECO:0000256" key="2">
    <source>
        <dbReference type="ARBA" id="ARBA00003444"/>
    </source>
</evidence>
<dbReference type="InterPro" id="IPR004839">
    <property type="entry name" value="Aminotransferase_I/II_large"/>
</dbReference>
<evidence type="ECO:0000256" key="9">
    <source>
        <dbReference type="ARBA" id="ARBA00048531"/>
    </source>
</evidence>
<gene>
    <name evidence="11" type="ORF">ELY38_13380</name>
</gene>
<reference evidence="11 12" key="1">
    <citation type="submission" date="2018-12" db="EMBL/GenBank/DDBJ databases">
        <title>three novel Halomonas strain isolated from plants.</title>
        <authorList>
            <person name="Sun C."/>
        </authorList>
    </citation>
    <scope>NUCLEOTIDE SEQUENCE [LARGE SCALE GENOMIC DNA]</scope>
    <source>
        <strain evidence="11 12">JCM 18142</strain>
    </source>
</reference>
<dbReference type="EMBL" id="RZHF01000016">
    <property type="protein sequence ID" value="RUR30761.1"/>
    <property type="molecule type" value="Genomic_DNA"/>
</dbReference>
<comment type="caution">
    <text evidence="11">The sequence shown here is derived from an EMBL/GenBank/DDBJ whole genome shotgun (WGS) entry which is preliminary data.</text>
</comment>
<evidence type="ECO:0000256" key="4">
    <source>
        <dbReference type="ARBA" id="ARBA00012285"/>
    </source>
</evidence>
<evidence type="ECO:0000256" key="1">
    <source>
        <dbReference type="ARBA" id="ARBA00001933"/>
    </source>
</evidence>
<evidence type="ECO:0000256" key="8">
    <source>
        <dbReference type="ARBA" id="ARBA00029996"/>
    </source>
</evidence>